<accession>A0A143QGI6</accession>
<dbReference type="InterPro" id="IPR004378">
    <property type="entry name" value="F420H2_quin_Rdtase"/>
</dbReference>
<dbReference type="InterPro" id="IPR012349">
    <property type="entry name" value="Split_barrel_FMN-bd"/>
</dbReference>
<protein>
    <submittedName>
        <fullName evidence="3">Deazaflavin-dependent nitroreductase</fullName>
        <ecNumber evidence="3">1.-.-.-</ecNumber>
    </submittedName>
</protein>
<dbReference type="GO" id="GO:0070967">
    <property type="term" value="F:coenzyme F420 binding"/>
    <property type="evidence" value="ECO:0007669"/>
    <property type="project" value="TreeGrafter"/>
</dbReference>
<proteinExistence type="inferred from homology"/>
<evidence type="ECO:0000313" key="4">
    <source>
        <dbReference type="Proteomes" id="UP000076038"/>
    </source>
</evidence>
<evidence type="ECO:0000256" key="2">
    <source>
        <dbReference type="ARBA" id="ARBA00049106"/>
    </source>
</evidence>
<dbReference type="GO" id="GO:0005886">
    <property type="term" value="C:plasma membrane"/>
    <property type="evidence" value="ECO:0007669"/>
    <property type="project" value="TreeGrafter"/>
</dbReference>
<keyword evidence="3" id="KW-0560">Oxidoreductase</keyword>
<dbReference type="Gene3D" id="2.30.110.10">
    <property type="entry name" value="Electron Transport, Fmn-binding Protein, Chain A"/>
    <property type="match status" value="1"/>
</dbReference>
<dbReference type="EMBL" id="CP015220">
    <property type="protein sequence ID" value="AMY22034.1"/>
    <property type="molecule type" value="Genomic_DNA"/>
</dbReference>
<dbReference type="PANTHER" id="PTHR39428">
    <property type="entry name" value="F420H(2)-DEPENDENT QUINONE REDUCTASE RV1261C"/>
    <property type="match status" value="1"/>
</dbReference>
<dbReference type="Proteomes" id="UP000076038">
    <property type="component" value="Chromosome"/>
</dbReference>
<reference evidence="4" key="2">
    <citation type="submission" date="2016-04" db="EMBL/GenBank/DDBJ databases">
        <title>Complete Genome and Plasmid Sequences for Rhodococcus fascians D188 and Draft Sequences for Rhodococcus spp. Isolates PBTS 1 and PBTS 2.</title>
        <authorList>
            <person name="Stamer R."/>
            <person name="Vereecke D."/>
            <person name="Zhang Y."/>
            <person name="Schilkey F."/>
            <person name="Devitt N."/>
            <person name="Randall J."/>
        </authorList>
    </citation>
    <scope>NUCLEOTIDE SEQUENCE [LARGE SCALE GENOMIC DNA]</scope>
    <source>
        <strain evidence="4">PBTS2</strain>
    </source>
</reference>
<comment type="similarity">
    <text evidence="1">Belongs to the F420H(2)-dependent quinone reductase family.</text>
</comment>
<dbReference type="KEGG" id="rhs:A3Q41_00716"/>
<evidence type="ECO:0000313" key="3">
    <source>
        <dbReference type="EMBL" id="AMY22034.1"/>
    </source>
</evidence>
<organism evidence="3 4">
    <name type="scientific">Rhodococcoides fascians</name>
    <name type="common">Rhodococcus fascians</name>
    <dbReference type="NCBI Taxonomy" id="1828"/>
    <lineage>
        <taxon>Bacteria</taxon>
        <taxon>Bacillati</taxon>
        <taxon>Actinomycetota</taxon>
        <taxon>Actinomycetes</taxon>
        <taxon>Mycobacteriales</taxon>
        <taxon>Nocardiaceae</taxon>
        <taxon>Rhodococcoides</taxon>
    </lineage>
</organism>
<accession>A0A260TWM3</accession>
<dbReference type="RefSeq" id="WP_027498495.1">
    <property type="nucleotide sequence ID" value="NZ_CP015220.1"/>
</dbReference>
<dbReference type="OrthoDB" id="8225825at2"/>
<dbReference type="PANTHER" id="PTHR39428:SF1">
    <property type="entry name" value="F420H(2)-DEPENDENT QUINONE REDUCTASE RV1261C"/>
    <property type="match status" value="1"/>
</dbReference>
<sequence length="174" mass="19387">MAESPFPDVRWGSETSFIRKPAVKFASTKPGSWVIRNLAGVDRWLLTKSNGRFTVLGPIAAPVVLLTTTGRKSGKPRTSPLLYYREGDRIFVVGSNFGQQHHPAWTSNLLADPKAVVTIGGRKIPVTATRITGDEKARIYRQFDAMVEVYGEYETRTDRDMRLFALSADPRTST</sequence>
<dbReference type="AlphaFoldDB" id="A0A143QGI6"/>
<comment type="catalytic activity">
    <reaction evidence="2">
        <text>oxidized coenzyme F420-(gamma-L-Glu)(n) + a quinol + H(+) = reduced coenzyme F420-(gamma-L-Glu)(n) + a quinone</text>
        <dbReference type="Rhea" id="RHEA:39663"/>
        <dbReference type="Rhea" id="RHEA-COMP:12939"/>
        <dbReference type="Rhea" id="RHEA-COMP:14378"/>
        <dbReference type="ChEBI" id="CHEBI:15378"/>
        <dbReference type="ChEBI" id="CHEBI:24646"/>
        <dbReference type="ChEBI" id="CHEBI:132124"/>
        <dbReference type="ChEBI" id="CHEBI:133980"/>
        <dbReference type="ChEBI" id="CHEBI:139511"/>
    </reaction>
</comment>
<dbReference type="NCBIfam" id="TIGR00026">
    <property type="entry name" value="hi_GC_TIGR00026"/>
    <property type="match status" value="1"/>
</dbReference>
<dbReference type="GeneID" id="93550722"/>
<evidence type="ECO:0000256" key="1">
    <source>
        <dbReference type="ARBA" id="ARBA00008710"/>
    </source>
</evidence>
<gene>
    <name evidence="3" type="primary">ddn</name>
    <name evidence="3" type="ORF">A3Q41_00716</name>
</gene>
<reference evidence="3 4" key="1">
    <citation type="journal article" date="2016" name="Genome Announc.">
        <title>Complete Genome and Plasmid Sequences for Rhodococcus fascians D188 and Draft Sequences for Rhodococcus Isolates PBTS 1 and PBTS 2.</title>
        <authorList>
            <person name="Stamler R.A."/>
            <person name="Vereecke D."/>
            <person name="Zhang Y."/>
            <person name="Schilkey F."/>
            <person name="Devitt N."/>
            <person name="Randall J.J."/>
        </authorList>
    </citation>
    <scope>NUCLEOTIDE SEQUENCE [LARGE SCALE GENOMIC DNA]</scope>
    <source>
        <strain evidence="3 4">PBTS2</strain>
    </source>
</reference>
<keyword evidence="4" id="KW-1185">Reference proteome</keyword>
<dbReference type="GO" id="GO:0052755">
    <property type="term" value="F:coenzyme F420H2:quinone oxidoreductase activity"/>
    <property type="evidence" value="ECO:0007669"/>
    <property type="project" value="RHEA"/>
</dbReference>
<dbReference type="EC" id="1.-.-.-" evidence="3"/>
<dbReference type="Pfam" id="PF04075">
    <property type="entry name" value="F420H2_quin_red"/>
    <property type="match status" value="1"/>
</dbReference>
<dbReference type="SUPFAM" id="SSF50475">
    <property type="entry name" value="FMN-binding split barrel"/>
    <property type="match status" value="1"/>
</dbReference>
<dbReference type="PATRIC" id="fig|1653479.3.peg.731"/>
<name>A0A143QGI6_RHOFA</name>